<sequence length="81" mass="8201">MSSSRTSTIATTTDVPAYPPAAHTRSPAQGPITEQPSAAPAMSLAPEGNASNSTYGEAKRLRGGCIPCPDGGCCFIIPCCC</sequence>
<gene>
    <name evidence="2" type="ORF">FB45DRAFT_1008065</name>
</gene>
<organism evidence="2 3">
    <name type="scientific">Roridomyces roridus</name>
    <dbReference type="NCBI Taxonomy" id="1738132"/>
    <lineage>
        <taxon>Eukaryota</taxon>
        <taxon>Fungi</taxon>
        <taxon>Dikarya</taxon>
        <taxon>Basidiomycota</taxon>
        <taxon>Agaricomycotina</taxon>
        <taxon>Agaricomycetes</taxon>
        <taxon>Agaricomycetidae</taxon>
        <taxon>Agaricales</taxon>
        <taxon>Marasmiineae</taxon>
        <taxon>Mycenaceae</taxon>
        <taxon>Roridomyces</taxon>
    </lineage>
</organism>
<comment type="caution">
    <text evidence="2">The sequence shown here is derived from an EMBL/GenBank/DDBJ whole genome shotgun (WGS) entry which is preliminary data.</text>
</comment>
<name>A0AAD7FF39_9AGAR</name>
<accession>A0AAD7FF39</accession>
<dbReference type="AlphaFoldDB" id="A0AAD7FF39"/>
<evidence type="ECO:0000313" key="3">
    <source>
        <dbReference type="Proteomes" id="UP001221142"/>
    </source>
</evidence>
<dbReference type="EMBL" id="JARKIF010000022">
    <property type="protein sequence ID" value="KAJ7616633.1"/>
    <property type="molecule type" value="Genomic_DNA"/>
</dbReference>
<evidence type="ECO:0000313" key="2">
    <source>
        <dbReference type="EMBL" id="KAJ7616633.1"/>
    </source>
</evidence>
<feature type="region of interest" description="Disordered" evidence="1">
    <location>
        <begin position="1"/>
        <end position="53"/>
    </location>
</feature>
<protein>
    <submittedName>
        <fullName evidence="2">Uncharacterized protein</fullName>
    </submittedName>
</protein>
<feature type="compositionally biased region" description="Low complexity" evidence="1">
    <location>
        <begin position="1"/>
        <end position="13"/>
    </location>
</feature>
<reference evidence="2" key="1">
    <citation type="submission" date="2023-03" db="EMBL/GenBank/DDBJ databases">
        <title>Massive genome expansion in bonnet fungi (Mycena s.s.) driven by repeated elements and novel gene families across ecological guilds.</title>
        <authorList>
            <consortium name="Lawrence Berkeley National Laboratory"/>
            <person name="Harder C.B."/>
            <person name="Miyauchi S."/>
            <person name="Viragh M."/>
            <person name="Kuo A."/>
            <person name="Thoen E."/>
            <person name="Andreopoulos B."/>
            <person name="Lu D."/>
            <person name="Skrede I."/>
            <person name="Drula E."/>
            <person name="Henrissat B."/>
            <person name="Morin E."/>
            <person name="Kohler A."/>
            <person name="Barry K."/>
            <person name="LaButti K."/>
            <person name="Morin E."/>
            <person name="Salamov A."/>
            <person name="Lipzen A."/>
            <person name="Mereny Z."/>
            <person name="Hegedus B."/>
            <person name="Baldrian P."/>
            <person name="Stursova M."/>
            <person name="Weitz H."/>
            <person name="Taylor A."/>
            <person name="Grigoriev I.V."/>
            <person name="Nagy L.G."/>
            <person name="Martin F."/>
            <person name="Kauserud H."/>
        </authorList>
    </citation>
    <scope>NUCLEOTIDE SEQUENCE</scope>
    <source>
        <strain evidence="2">9284</strain>
    </source>
</reference>
<proteinExistence type="predicted"/>
<evidence type="ECO:0000256" key="1">
    <source>
        <dbReference type="SAM" id="MobiDB-lite"/>
    </source>
</evidence>
<dbReference type="Proteomes" id="UP001221142">
    <property type="component" value="Unassembled WGS sequence"/>
</dbReference>
<keyword evidence="3" id="KW-1185">Reference proteome</keyword>